<dbReference type="CDD" id="cd02856">
    <property type="entry name" value="E_set_GDE_Isoamylase_N"/>
    <property type="match status" value="1"/>
</dbReference>
<dbReference type="NCBIfam" id="TIGR02100">
    <property type="entry name" value="glgX_debranch"/>
    <property type="match status" value="1"/>
</dbReference>
<keyword evidence="2" id="KW-0378">Hydrolase</keyword>
<feature type="domain" description="Glycosyl hydrolase family 13 catalytic" evidence="4">
    <location>
        <begin position="161"/>
        <end position="563"/>
    </location>
</feature>
<dbReference type="CDD" id="cd11326">
    <property type="entry name" value="AmyAc_Glg_debranch"/>
    <property type="match status" value="1"/>
</dbReference>
<dbReference type="InterPro" id="IPR013783">
    <property type="entry name" value="Ig-like_fold"/>
</dbReference>
<name>A0A501X1Z7_9GAMM</name>
<sequence length="677" mass="76735">MFFGNFEFGVGSATQLGSVVTATGVNFAVYADQAEQLHLCLFDSEDQPQGQLSMFRQAGGYWSIEVSGLTAGQAYGFRADGAFCPEQLVVFNANKLLLDPYGKSLSHTQCYHPHLSAMDNNGQFCSIDSADLVAKSIVTATLEPIETARNRVAPQQRCLYELHVKGFTQQLPIADHLKGKYLGLAEPAAINHLKSLGITTIQLMPCFSFMDEAHLVAKGLTNYWGYNPVSFFAPDHRYAITDPISEFRSMVAALRQAGFEIILDVVYNHTAEGELQQAMLNFRGLANTTYYRHEQGRYLNFTGCGNCVDTYQPIVSRLVCDSLRYWYNIMGVDGFRFDLGVDLGRTHHGFDPYAPLLTAIAQDPILSQAILVSEPWDIGPEGYQLGRFPVPFLECNDRYRDTVRRFWRGDEGVVADFATCLMGSRDIFHKGKRPANHSVNYITYHDGYTLRDLVSYHRRHNLANGENNRDGHGENLSQNFSHEGDTEIAEINHQRLNQQLCFIATLLLSQGTPHLLGGDELNRSQRGNNNAYCQDNELTWLNWQENSEKSQLTEAIQQLLKLRRNYPMLAQVHLQDDALYKNHPYHQVSWVNECGQQMSHEDWHDPERDFLSVIMGEHSTTDCLWLLFYRDDQPLRVSLPCGYAFGDQLYSTREIKQQDGTLHLTQRCVALFTLKVS</sequence>
<dbReference type="GO" id="GO:0004135">
    <property type="term" value="F:amylo-alpha-1,6-glucosidase activity"/>
    <property type="evidence" value="ECO:0007669"/>
    <property type="project" value="InterPro"/>
</dbReference>
<dbReference type="SUPFAM" id="SSF51011">
    <property type="entry name" value="Glycosyl hydrolase domain"/>
    <property type="match status" value="1"/>
</dbReference>
<dbReference type="AlphaFoldDB" id="A0A501X1Z7"/>
<dbReference type="InterPro" id="IPR011837">
    <property type="entry name" value="Glycogen_debranch_GlgX"/>
</dbReference>
<dbReference type="InterPro" id="IPR017853">
    <property type="entry name" value="GH"/>
</dbReference>
<dbReference type="Pfam" id="PF02922">
    <property type="entry name" value="CBM_48"/>
    <property type="match status" value="1"/>
</dbReference>
<dbReference type="GO" id="GO:0005980">
    <property type="term" value="P:glycogen catabolic process"/>
    <property type="evidence" value="ECO:0007669"/>
    <property type="project" value="InterPro"/>
</dbReference>
<dbReference type="Gene3D" id="3.20.20.80">
    <property type="entry name" value="Glycosidases"/>
    <property type="match status" value="1"/>
</dbReference>
<evidence type="ECO:0000256" key="3">
    <source>
        <dbReference type="ARBA" id="ARBA00023295"/>
    </source>
</evidence>
<reference evidence="5 6" key="1">
    <citation type="submission" date="2019-06" db="EMBL/GenBank/DDBJ databases">
        <title>A novel bacterium of genus Marinomonas, isolated from coastal sand.</title>
        <authorList>
            <person name="Huang H."/>
            <person name="Mo K."/>
            <person name="Hu Y."/>
        </authorList>
    </citation>
    <scope>NUCLEOTIDE SEQUENCE [LARGE SCALE GENOMIC DNA]</scope>
    <source>
        <strain evidence="5 6">HB171799</strain>
    </source>
</reference>
<dbReference type="InterPro" id="IPR006047">
    <property type="entry name" value="GH13_cat_dom"/>
</dbReference>
<keyword evidence="6" id="KW-1185">Reference proteome</keyword>
<dbReference type="OrthoDB" id="3236218at2"/>
<protein>
    <submittedName>
        <fullName evidence="5">Glycogen debranching protein GlgX</fullName>
    </submittedName>
</protein>
<dbReference type="SUPFAM" id="SSF51445">
    <property type="entry name" value="(Trans)glycosidases"/>
    <property type="match status" value="1"/>
</dbReference>
<dbReference type="InterPro" id="IPR014756">
    <property type="entry name" value="Ig_E-set"/>
</dbReference>
<dbReference type="EMBL" id="VFRR01000005">
    <property type="protein sequence ID" value="TPE54510.1"/>
    <property type="molecule type" value="Genomic_DNA"/>
</dbReference>
<evidence type="ECO:0000313" key="6">
    <source>
        <dbReference type="Proteomes" id="UP000315901"/>
    </source>
</evidence>
<comment type="similarity">
    <text evidence="1">Belongs to the glycosyl hydrolase 13 family.</text>
</comment>
<proteinExistence type="inferred from homology"/>
<evidence type="ECO:0000256" key="1">
    <source>
        <dbReference type="ARBA" id="ARBA00008061"/>
    </source>
</evidence>
<dbReference type="SMART" id="SM00642">
    <property type="entry name" value="Aamy"/>
    <property type="match status" value="1"/>
</dbReference>
<dbReference type="Gene3D" id="2.60.40.10">
    <property type="entry name" value="Immunoglobulins"/>
    <property type="match status" value="1"/>
</dbReference>
<comment type="caution">
    <text evidence="5">The sequence shown here is derived from an EMBL/GenBank/DDBJ whole genome shotgun (WGS) entry which is preliminary data.</text>
</comment>
<dbReference type="InterPro" id="IPR004193">
    <property type="entry name" value="Glyco_hydro_13_N"/>
</dbReference>
<dbReference type="RefSeq" id="WP_140587462.1">
    <property type="nucleotide sequence ID" value="NZ_VFRR01000005.1"/>
</dbReference>
<keyword evidence="3" id="KW-0326">Glycosidase</keyword>
<dbReference type="InterPro" id="IPR044505">
    <property type="entry name" value="GlgX_Isoamylase_N_E_set"/>
</dbReference>
<gene>
    <name evidence="5" type="primary">glgX</name>
    <name evidence="5" type="ORF">FJM67_04420</name>
</gene>
<dbReference type="SUPFAM" id="SSF81296">
    <property type="entry name" value="E set domains"/>
    <property type="match status" value="1"/>
</dbReference>
<evidence type="ECO:0000313" key="5">
    <source>
        <dbReference type="EMBL" id="TPE54510.1"/>
    </source>
</evidence>
<organism evidence="5 6">
    <name type="scientific">Maribrevibacterium harenarium</name>
    <dbReference type="NCBI Taxonomy" id="2589817"/>
    <lineage>
        <taxon>Bacteria</taxon>
        <taxon>Pseudomonadati</taxon>
        <taxon>Pseudomonadota</taxon>
        <taxon>Gammaproteobacteria</taxon>
        <taxon>Oceanospirillales</taxon>
        <taxon>Oceanospirillaceae</taxon>
        <taxon>Maribrevibacterium</taxon>
    </lineage>
</organism>
<accession>A0A501X1Z7</accession>
<dbReference type="PANTHER" id="PTHR43002">
    <property type="entry name" value="GLYCOGEN DEBRANCHING ENZYME"/>
    <property type="match status" value="1"/>
</dbReference>
<evidence type="ECO:0000259" key="4">
    <source>
        <dbReference type="SMART" id="SM00642"/>
    </source>
</evidence>
<evidence type="ECO:0000256" key="2">
    <source>
        <dbReference type="ARBA" id="ARBA00022801"/>
    </source>
</evidence>
<dbReference type="Proteomes" id="UP000315901">
    <property type="component" value="Unassembled WGS sequence"/>
</dbReference>